<reference evidence="1 3" key="1">
    <citation type="submission" date="2015-02" db="EMBL/GenBank/DDBJ databases">
        <authorList>
            <person name="Chooi Y.-H."/>
        </authorList>
    </citation>
    <scope>NUCLEOTIDE SEQUENCE [LARGE SCALE GENOMIC DNA]</scope>
    <source>
        <strain evidence="1">E3</strain>
    </source>
</reference>
<evidence type="ECO:0000313" key="2">
    <source>
        <dbReference type="EMBL" id="SPQ97754.1"/>
    </source>
</evidence>
<protein>
    <submittedName>
        <fullName evidence="1">Uncharacterized protein</fullName>
    </submittedName>
</protein>
<evidence type="ECO:0000313" key="3">
    <source>
        <dbReference type="Proteomes" id="UP000039324"/>
    </source>
</evidence>
<dbReference type="Proteomes" id="UP000290189">
    <property type="component" value="Unassembled WGS sequence"/>
</dbReference>
<organism evidence="1 3">
    <name type="scientific">Plasmodiophora brassicae</name>
    <name type="common">Clubroot disease agent</name>
    <dbReference type="NCBI Taxonomy" id="37360"/>
    <lineage>
        <taxon>Eukaryota</taxon>
        <taxon>Sar</taxon>
        <taxon>Rhizaria</taxon>
        <taxon>Endomyxa</taxon>
        <taxon>Phytomyxea</taxon>
        <taxon>Plasmodiophorida</taxon>
        <taxon>Plasmodiophoridae</taxon>
        <taxon>Plasmodiophora</taxon>
    </lineage>
</organism>
<geneLocation type="mitochondrion" evidence="2"/>
<dbReference type="AlphaFoldDB" id="A0A0G4IQF1"/>
<sequence>MSWQRSQPTGLWMLPPVEGPVRNVEPSGRVPALRGDQLMKARIKQRIGVTDSHRDAIDHPVEQKETAPAFATESARFGALPWCEYESRERQRRRDVIRQRDAVKRQQHLGDDVERIKRLEYKQFSKLAVLMAKTSPTASSVSYDIINQCRFPGLYGQLLKHEENAKHYRDFLRSRRCEERCNGKHNILTWEERSPAPVPRHHHHAD</sequence>
<name>A0A0G4IQF1_PLABS</name>
<keyword evidence="2" id="KW-0496">Mitochondrion</keyword>
<keyword evidence="3" id="KW-1185">Reference proteome</keyword>
<dbReference type="EMBL" id="OVEO01000008">
    <property type="protein sequence ID" value="SPQ97754.1"/>
    <property type="molecule type" value="Genomic_DNA"/>
</dbReference>
<evidence type="ECO:0000313" key="4">
    <source>
        <dbReference type="Proteomes" id="UP000290189"/>
    </source>
</evidence>
<dbReference type="EMBL" id="CDSF01000079">
    <property type="protein sequence ID" value="CEO97442.1"/>
    <property type="molecule type" value="Genomic_DNA"/>
</dbReference>
<proteinExistence type="predicted"/>
<gene>
    <name evidence="1" type="ORF">PBRA_000787</name>
    <name evidence="2" type="ORF">PLBR_LOCUS4969</name>
</gene>
<accession>A0A0G4IQF1</accession>
<reference evidence="2 4" key="2">
    <citation type="submission" date="2018-03" db="EMBL/GenBank/DDBJ databases">
        <authorList>
            <person name="Fogelqvist J."/>
        </authorList>
    </citation>
    <scope>NUCLEOTIDE SEQUENCE [LARGE SCALE GENOMIC DNA]</scope>
</reference>
<evidence type="ECO:0000313" key="1">
    <source>
        <dbReference type="EMBL" id="CEO97442.1"/>
    </source>
</evidence>
<dbReference type="Proteomes" id="UP000039324">
    <property type="component" value="Unassembled WGS sequence"/>
</dbReference>